<dbReference type="Proteomes" id="UP000466535">
    <property type="component" value="Unassembled WGS sequence"/>
</dbReference>
<dbReference type="Pfam" id="PF07859">
    <property type="entry name" value="Abhydrolase_3"/>
    <property type="match status" value="1"/>
</dbReference>
<dbReference type="PANTHER" id="PTHR48081">
    <property type="entry name" value="AB HYDROLASE SUPERFAMILY PROTEIN C4A8.06C"/>
    <property type="match status" value="1"/>
</dbReference>
<dbReference type="InterPro" id="IPR033140">
    <property type="entry name" value="Lipase_GDXG_put_SER_AS"/>
</dbReference>
<dbReference type="InterPro" id="IPR002168">
    <property type="entry name" value="Lipase_GDXG_HIS_AS"/>
</dbReference>
<accession>A0A6B0T7M3</accession>
<dbReference type="InterPro" id="IPR050300">
    <property type="entry name" value="GDXG_lipolytic_enzyme"/>
</dbReference>
<dbReference type="AlphaFoldDB" id="A0A6B0T7M3"/>
<comment type="similarity">
    <text evidence="1">Belongs to the 'GDXG' lipolytic enzyme family.</text>
</comment>
<dbReference type="OrthoDB" id="33195at2157"/>
<keyword evidence="5" id="KW-1185">Reference proteome</keyword>
<evidence type="ECO:0000259" key="3">
    <source>
        <dbReference type="Pfam" id="PF07859"/>
    </source>
</evidence>
<keyword evidence="2 4" id="KW-0378">Hydrolase</keyword>
<name>A0A6B0T7M3_9EURY</name>
<dbReference type="RefSeq" id="WP_159762979.1">
    <property type="nucleotide sequence ID" value="NZ_WUUT01000001.1"/>
</dbReference>
<feature type="domain" description="Alpha/beta hydrolase fold-3" evidence="3">
    <location>
        <begin position="81"/>
        <end position="285"/>
    </location>
</feature>
<proteinExistence type="inferred from homology"/>
<protein>
    <submittedName>
        <fullName evidence="4">Alpha/beta hydrolase fold domain-containing protein</fullName>
    </submittedName>
</protein>
<evidence type="ECO:0000313" key="4">
    <source>
        <dbReference type="EMBL" id="MXR50890.1"/>
    </source>
</evidence>
<evidence type="ECO:0000313" key="5">
    <source>
        <dbReference type="Proteomes" id="UP000466535"/>
    </source>
</evidence>
<organism evidence="4 5">
    <name type="scientific">Halovenus carboxidivorans</name>
    <dbReference type="NCBI Taxonomy" id="2692199"/>
    <lineage>
        <taxon>Archaea</taxon>
        <taxon>Methanobacteriati</taxon>
        <taxon>Methanobacteriota</taxon>
        <taxon>Stenosarchaea group</taxon>
        <taxon>Halobacteria</taxon>
        <taxon>Halobacteriales</taxon>
        <taxon>Haloarculaceae</taxon>
        <taxon>Halovenus</taxon>
    </lineage>
</organism>
<dbReference type="Gene3D" id="3.40.50.1820">
    <property type="entry name" value="alpha/beta hydrolase"/>
    <property type="match status" value="1"/>
</dbReference>
<dbReference type="PANTHER" id="PTHR48081:SF8">
    <property type="entry name" value="ALPHA_BETA HYDROLASE FOLD-3 DOMAIN-CONTAINING PROTEIN-RELATED"/>
    <property type="match status" value="1"/>
</dbReference>
<evidence type="ECO:0000256" key="2">
    <source>
        <dbReference type="ARBA" id="ARBA00022801"/>
    </source>
</evidence>
<dbReference type="EMBL" id="WUUT01000001">
    <property type="protein sequence ID" value="MXR50890.1"/>
    <property type="molecule type" value="Genomic_DNA"/>
</dbReference>
<gene>
    <name evidence="4" type="ORF">GRX03_04615</name>
</gene>
<dbReference type="InterPro" id="IPR013094">
    <property type="entry name" value="AB_hydrolase_3"/>
</dbReference>
<dbReference type="GO" id="GO:0016787">
    <property type="term" value="F:hydrolase activity"/>
    <property type="evidence" value="ECO:0007669"/>
    <property type="project" value="UniProtKB-KW"/>
</dbReference>
<comment type="caution">
    <text evidence="4">The sequence shown here is derived from an EMBL/GenBank/DDBJ whole genome shotgun (WGS) entry which is preliminary data.</text>
</comment>
<dbReference type="SUPFAM" id="SSF53474">
    <property type="entry name" value="alpha/beta-Hydrolases"/>
    <property type="match status" value="1"/>
</dbReference>
<dbReference type="InterPro" id="IPR029058">
    <property type="entry name" value="AB_hydrolase_fold"/>
</dbReference>
<dbReference type="PROSITE" id="PS01173">
    <property type="entry name" value="LIPASE_GDXG_HIS"/>
    <property type="match status" value="1"/>
</dbReference>
<evidence type="ECO:0000256" key="1">
    <source>
        <dbReference type="ARBA" id="ARBA00010515"/>
    </source>
</evidence>
<sequence length="311" mass="33842">MEADEIDPQAKAAMEAQERIPMPHSRWGVKLLRGFSSVTARIQNRTVPEVGAVSDLTVPGPDGELDARLYLPDRAGTVPTVVFFHGGGYVLGSIATHERLCRRLVQESGCAVLSVEYRLAPEHPFPAAVEDAYAAVEWVGDNPGELPGDGRLAVAGDSAGGNLAAVSALMAAERGGPEVDYQLLLYPSVGVDPDHPSVRDHTGLVLSEEDMRFFRQCYFQNEIHQRNPYADPIHARDLSDVPPATVLTAGFDPLRDGGKAYAERLVDEGVDTRYENYEDMVHGFLTFRDVDRTEEAIEDVAGDLAAALDTR</sequence>
<dbReference type="PROSITE" id="PS01174">
    <property type="entry name" value="LIPASE_GDXG_SER"/>
    <property type="match status" value="1"/>
</dbReference>
<reference evidence="4 5" key="1">
    <citation type="submission" date="2019-12" db="EMBL/GenBank/DDBJ databases">
        <title>Isolation and characterization of three novel carbon monoxide-oxidizing members of Halobacteria from salione crusts and soils.</title>
        <authorList>
            <person name="Myers M.R."/>
            <person name="King G.M."/>
        </authorList>
    </citation>
    <scope>NUCLEOTIDE SEQUENCE [LARGE SCALE GENOMIC DNA]</scope>
    <source>
        <strain evidence="4 5">WSH3</strain>
    </source>
</reference>